<evidence type="ECO:0000313" key="2">
    <source>
        <dbReference type="EMBL" id="MBB4710168.1"/>
    </source>
</evidence>
<keyword evidence="3" id="KW-1185">Reference proteome</keyword>
<dbReference type="EMBL" id="JACHMS010000001">
    <property type="protein sequence ID" value="MBB4710168.1"/>
    <property type="molecule type" value="Genomic_DNA"/>
</dbReference>
<proteinExistence type="predicted"/>
<feature type="region of interest" description="Disordered" evidence="1">
    <location>
        <begin position="78"/>
        <end position="123"/>
    </location>
</feature>
<organism evidence="2 3">
    <name type="scientific">Streptomyces luteogriseus</name>
    <dbReference type="NCBI Taxonomy" id="68233"/>
    <lineage>
        <taxon>Bacteria</taxon>
        <taxon>Bacillati</taxon>
        <taxon>Actinomycetota</taxon>
        <taxon>Actinomycetes</taxon>
        <taxon>Kitasatosporales</taxon>
        <taxon>Streptomycetaceae</taxon>
        <taxon>Streptomyces</taxon>
    </lineage>
</organism>
<dbReference type="Proteomes" id="UP000565089">
    <property type="component" value="Unassembled WGS sequence"/>
</dbReference>
<dbReference type="GeneID" id="95792144"/>
<protein>
    <submittedName>
        <fullName evidence="2">Uncharacterized protein</fullName>
    </submittedName>
</protein>
<reference evidence="2 3" key="1">
    <citation type="submission" date="2020-08" db="EMBL/GenBank/DDBJ databases">
        <title>Sequencing the genomes of 1000 actinobacteria strains.</title>
        <authorList>
            <person name="Klenk H.-P."/>
        </authorList>
    </citation>
    <scope>NUCLEOTIDE SEQUENCE [LARGE SCALE GENOMIC DNA]</scope>
    <source>
        <strain evidence="2 3">DSM 40483</strain>
    </source>
</reference>
<evidence type="ECO:0000256" key="1">
    <source>
        <dbReference type="SAM" id="MobiDB-lite"/>
    </source>
</evidence>
<dbReference type="RefSeq" id="WP_184906770.1">
    <property type="nucleotide sequence ID" value="NZ_JACHMS010000001.1"/>
</dbReference>
<feature type="compositionally biased region" description="Basic and acidic residues" evidence="1">
    <location>
        <begin position="78"/>
        <end position="90"/>
    </location>
</feature>
<name>A0A7W7DG34_9ACTN</name>
<evidence type="ECO:0000313" key="3">
    <source>
        <dbReference type="Proteomes" id="UP000565089"/>
    </source>
</evidence>
<accession>A0A7W7DG34</accession>
<sequence length="123" mass="13877">MVNIVWHTKLRIYLDLARDDLGHPELPDLWVTVYRTDRLYAARGVPVAERDLQCGGVCQEAGVEAWMHLRLRAGRREAVHEKAEDEDRHTLPMSTDRPFGAQETGASEQQLRDLAGSLGEVAD</sequence>
<comment type="caution">
    <text evidence="2">The sequence shown here is derived from an EMBL/GenBank/DDBJ whole genome shotgun (WGS) entry which is preliminary data.</text>
</comment>
<dbReference type="AlphaFoldDB" id="A0A7W7DG34"/>
<gene>
    <name evidence="2" type="ORF">BJ965_000050</name>
</gene>